<evidence type="ECO:0000313" key="2">
    <source>
        <dbReference type="EMBL" id="MBX36287.1"/>
    </source>
</evidence>
<evidence type="ECO:0000256" key="1">
    <source>
        <dbReference type="SAM" id="Phobius"/>
    </source>
</evidence>
<keyword evidence="1" id="KW-0472">Membrane</keyword>
<keyword evidence="1" id="KW-0812">Transmembrane</keyword>
<keyword evidence="1" id="KW-1133">Transmembrane helix</keyword>
<proteinExistence type="predicted"/>
<organism evidence="2">
    <name type="scientific">Rhizophora mucronata</name>
    <name type="common">Asiatic mangrove</name>
    <dbReference type="NCBI Taxonomy" id="61149"/>
    <lineage>
        <taxon>Eukaryota</taxon>
        <taxon>Viridiplantae</taxon>
        <taxon>Streptophyta</taxon>
        <taxon>Embryophyta</taxon>
        <taxon>Tracheophyta</taxon>
        <taxon>Spermatophyta</taxon>
        <taxon>Magnoliopsida</taxon>
        <taxon>eudicotyledons</taxon>
        <taxon>Gunneridae</taxon>
        <taxon>Pentapetalae</taxon>
        <taxon>rosids</taxon>
        <taxon>fabids</taxon>
        <taxon>Malpighiales</taxon>
        <taxon>Rhizophoraceae</taxon>
        <taxon>Rhizophora</taxon>
    </lineage>
</organism>
<protein>
    <submittedName>
        <fullName evidence="2">Uncharacterized protein</fullName>
    </submittedName>
</protein>
<dbReference type="AlphaFoldDB" id="A0A2P2N1F2"/>
<name>A0A2P2N1F2_RHIMU</name>
<dbReference type="EMBL" id="GGEC01055803">
    <property type="protein sequence ID" value="MBX36287.1"/>
    <property type="molecule type" value="Transcribed_RNA"/>
</dbReference>
<feature type="transmembrane region" description="Helical" evidence="1">
    <location>
        <begin position="6"/>
        <end position="26"/>
    </location>
</feature>
<reference evidence="2" key="1">
    <citation type="submission" date="2018-02" db="EMBL/GenBank/DDBJ databases">
        <title>Rhizophora mucronata_Transcriptome.</title>
        <authorList>
            <person name="Meera S.P."/>
            <person name="Sreeshan A."/>
            <person name="Augustine A."/>
        </authorList>
    </citation>
    <scope>NUCLEOTIDE SEQUENCE</scope>
    <source>
        <tissue evidence="2">Leaf</tissue>
    </source>
</reference>
<accession>A0A2P2N1F2</accession>
<sequence>MDTHHLLTVFSVFYAFFPVLHLMNCLKIIKFHHDYS</sequence>